<dbReference type="AlphaFoldDB" id="A0A833SE70"/>
<evidence type="ECO:0000313" key="1">
    <source>
        <dbReference type="EMBL" id="KAF3427297.1"/>
    </source>
</evidence>
<keyword evidence="2" id="KW-1185">Reference proteome</keyword>
<dbReference type="EMBL" id="WNWW01000259">
    <property type="protein sequence ID" value="KAF3427297.1"/>
    <property type="molecule type" value="Genomic_DNA"/>
</dbReference>
<name>A0A833SE70_9HYME</name>
<comment type="caution">
    <text evidence="1">The sequence shown here is derived from an EMBL/GenBank/DDBJ whole genome shotgun (WGS) entry which is preliminary data.</text>
</comment>
<protein>
    <submittedName>
        <fullName evidence="1">Uncharacterized protein</fullName>
    </submittedName>
</protein>
<reference evidence="1" key="1">
    <citation type="submission" date="2019-11" db="EMBL/GenBank/DDBJ databases">
        <title>The nuclear and mitochondrial genomes of Frieseomelitta varia - a highly eusocial stingless bee (Meliponini) with a permanently sterile worker caste.</title>
        <authorList>
            <person name="Freitas F.C.P."/>
            <person name="Lourenco A.P."/>
            <person name="Nunes F.M.F."/>
            <person name="Paschoal A.R."/>
            <person name="Abreu F.C.P."/>
            <person name="Barbin F.O."/>
            <person name="Bataglia L."/>
            <person name="Cardoso-Junior C.A.M."/>
            <person name="Cervoni M.S."/>
            <person name="Silva S.R."/>
            <person name="Dalarmi F."/>
            <person name="Del Lama M.A."/>
            <person name="Depintor T.S."/>
            <person name="Ferreira K.M."/>
            <person name="Goria P.S."/>
            <person name="Jaskot M.C."/>
            <person name="Lago D.C."/>
            <person name="Luna-Lucena D."/>
            <person name="Moda L.M."/>
            <person name="Nascimento L."/>
            <person name="Pedrino M."/>
            <person name="Rabico F.O."/>
            <person name="Sanches F.C."/>
            <person name="Santos D.E."/>
            <person name="Santos C.G."/>
            <person name="Vieira J."/>
            <person name="Lopes T.F."/>
            <person name="Barchuk A.R."/>
            <person name="Hartfelder K."/>
            <person name="Simoes Z.L.P."/>
            <person name="Bitondi M.M.G."/>
            <person name="Pinheiro D.G."/>
        </authorList>
    </citation>
    <scope>NUCLEOTIDE SEQUENCE</scope>
    <source>
        <strain evidence="1">USP_RPSP 00005682</strain>
        <tissue evidence="1">Whole individual</tissue>
    </source>
</reference>
<proteinExistence type="predicted"/>
<dbReference type="Proteomes" id="UP000655588">
    <property type="component" value="Unassembled WGS sequence"/>
</dbReference>
<organism evidence="1 2">
    <name type="scientific">Frieseomelitta varia</name>
    <dbReference type="NCBI Taxonomy" id="561572"/>
    <lineage>
        <taxon>Eukaryota</taxon>
        <taxon>Metazoa</taxon>
        <taxon>Ecdysozoa</taxon>
        <taxon>Arthropoda</taxon>
        <taxon>Hexapoda</taxon>
        <taxon>Insecta</taxon>
        <taxon>Pterygota</taxon>
        <taxon>Neoptera</taxon>
        <taxon>Endopterygota</taxon>
        <taxon>Hymenoptera</taxon>
        <taxon>Apocrita</taxon>
        <taxon>Aculeata</taxon>
        <taxon>Apoidea</taxon>
        <taxon>Anthophila</taxon>
        <taxon>Apidae</taxon>
        <taxon>Frieseomelitta</taxon>
    </lineage>
</organism>
<gene>
    <name evidence="1" type="ORF">E2986_12999</name>
</gene>
<accession>A0A833SE70</accession>
<evidence type="ECO:0000313" key="2">
    <source>
        <dbReference type="Proteomes" id="UP000655588"/>
    </source>
</evidence>
<sequence>MRVLEVQWTGARLIAVLSLLGQQQQFHAFAFASQRGGPFFASPLVDPLQPLPNPLQPLPNPLQPRDPLSSFRHAMPGNCQIF</sequence>